<sequence length="447" mass="49551">MSEIAVLIENVSKCFYRYAHPVDRLKDLFFPQKTRADQFWALRNINLEIPKGETLGLVGRNGSGKSTLLQILVGTLTATSGRVKVGGRVSALLELGSGFNPEFTGRQNVFFNGRMLGLQQKEIEARFDEIASFADIGDFIDQPVKTYSSGMFIRLAFAVATSVKPDILVVDEALSVGDEVFQRKCFARIKSIQEHGGTVIFVSHSAGSIIDLCNYAALIDQGNLLMQGTPKLVVSKYHKLIYAPADKIDTIRQEIQAFDENTDRAQKSQSNASRESSPVSEDHYDPNLVPKSTLFYVSRGAEIQSPHLKNQAGEKVNLIHRNEYYIYSYEVRFTQAAYNVRFGMLIKTMSGVELGGAASHPPENAIEVITPNTIVQVDFTFYCSLLPGVYFLNAGVVGDIEGQESYLHRCIDAAMFRVQPETGLLATTIVDFQVQAKTTVNPHLIEI</sequence>
<keyword evidence="8" id="KW-1185">Reference proteome</keyword>
<evidence type="ECO:0000256" key="1">
    <source>
        <dbReference type="ARBA" id="ARBA00005417"/>
    </source>
</evidence>
<dbReference type="GO" id="GO:0140359">
    <property type="term" value="F:ABC-type transporter activity"/>
    <property type="evidence" value="ECO:0007669"/>
    <property type="project" value="InterPro"/>
</dbReference>
<dbReference type="SMART" id="SM00382">
    <property type="entry name" value="AAA"/>
    <property type="match status" value="1"/>
</dbReference>
<evidence type="ECO:0000313" key="8">
    <source>
        <dbReference type="Proteomes" id="UP000318453"/>
    </source>
</evidence>
<dbReference type="PROSITE" id="PS50893">
    <property type="entry name" value="ABC_TRANSPORTER_2"/>
    <property type="match status" value="1"/>
</dbReference>
<dbReference type="AlphaFoldDB" id="A0A5B8NK17"/>
<dbReference type="GO" id="GO:0016887">
    <property type="term" value="F:ATP hydrolysis activity"/>
    <property type="evidence" value="ECO:0007669"/>
    <property type="project" value="InterPro"/>
</dbReference>
<dbReference type="EMBL" id="CP042326">
    <property type="protein sequence ID" value="QDZ38665.1"/>
    <property type="molecule type" value="Genomic_DNA"/>
</dbReference>
<comment type="similarity">
    <text evidence="1">Belongs to the ABC transporter superfamily.</text>
</comment>
<gene>
    <name evidence="7" type="ORF">FRE64_01125</name>
</gene>
<evidence type="ECO:0000256" key="5">
    <source>
        <dbReference type="SAM" id="MobiDB-lite"/>
    </source>
</evidence>
<organism evidence="7 8">
    <name type="scientific">Euhalothece natronophila Z-M001</name>
    <dbReference type="NCBI Taxonomy" id="522448"/>
    <lineage>
        <taxon>Bacteria</taxon>
        <taxon>Bacillati</taxon>
        <taxon>Cyanobacteriota</taxon>
        <taxon>Cyanophyceae</taxon>
        <taxon>Oscillatoriophycideae</taxon>
        <taxon>Chroococcales</taxon>
        <taxon>Halothecacae</taxon>
        <taxon>Halothece cluster</taxon>
        <taxon>Euhalothece</taxon>
    </lineage>
</organism>
<dbReference type="PANTHER" id="PTHR46743">
    <property type="entry name" value="TEICHOIC ACIDS EXPORT ATP-BINDING PROTEIN TAGH"/>
    <property type="match status" value="1"/>
</dbReference>
<name>A0A5B8NK17_9CHRO</name>
<dbReference type="RefSeq" id="WP_146294276.1">
    <property type="nucleotide sequence ID" value="NZ_CP042326.1"/>
</dbReference>
<dbReference type="SUPFAM" id="SSF52540">
    <property type="entry name" value="P-loop containing nucleoside triphosphate hydrolases"/>
    <property type="match status" value="1"/>
</dbReference>
<accession>A0A5B8NK17</accession>
<feature type="domain" description="ABC transporter" evidence="6">
    <location>
        <begin position="23"/>
        <end position="246"/>
    </location>
</feature>
<dbReference type="InterPro" id="IPR003593">
    <property type="entry name" value="AAA+_ATPase"/>
</dbReference>
<dbReference type="Gene3D" id="3.40.50.300">
    <property type="entry name" value="P-loop containing nucleotide triphosphate hydrolases"/>
    <property type="match status" value="1"/>
</dbReference>
<dbReference type="InterPro" id="IPR029439">
    <property type="entry name" value="Wzt_C"/>
</dbReference>
<protein>
    <submittedName>
        <fullName evidence="7">ABC transporter ATP-binding protein</fullName>
    </submittedName>
</protein>
<evidence type="ECO:0000256" key="3">
    <source>
        <dbReference type="ARBA" id="ARBA00022741"/>
    </source>
</evidence>
<dbReference type="InterPro" id="IPR050683">
    <property type="entry name" value="Bact_Polysacc_Export_ATP-bd"/>
</dbReference>
<dbReference type="InterPro" id="IPR015860">
    <property type="entry name" value="ABC_transpr_TagH-like"/>
</dbReference>
<proteinExistence type="inferred from homology"/>
<dbReference type="PANTHER" id="PTHR46743:SF2">
    <property type="entry name" value="TEICHOIC ACIDS EXPORT ATP-BINDING PROTEIN TAGH"/>
    <property type="match status" value="1"/>
</dbReference>
<keyword evidence="2" id="KW-0813">Transport</keyword>
<dbReference type="CDD" id="cd03220">
    <property type="entry name" value="ABC_KpsT_Wzt"/>
    <property type="match status" value="1"/>
</dbReference>
<dbReference type="CDD" id="cd10147">
    <property type="entry name" value="Wzt_C-like"/>
    <property type="match status" value="1"/>
</dbReference>
<dbReference type="Gene3D" id="2.70.50.60">
    <property type="entry name" value="abc- transporter (atp binding component) like domain"/>
    <property type="match status" value="1"/>
</dbReference>
<keyword evidence="3" id="KW-0547">Nucleotide-binding</keyword>
<evidence type="ECO:0000256" key="4">
    <source>
        <dbReference type="ARBA" id="ARBA00022840"/>
    </source>
</evidence>
<dbReference type="GO" id="GO:0016020">
    <property type="term" value="C:membrane"/>
    <property type="evidence" value="ECO:0007669"/>
    <property type="project" value="InterPro"/>
</dbReference>
<reference evidence="7 8" key="1">
    <citation type="submission" date="2019-08" db="EMBL/GenBank/DDBJ databases">
        <title>Carotenoids and Carotenoid Binding Proteins in the Halophilic Cyanobacterium Euhalothece sp. ZM00.</title>
        <authorList>
            <person name="Cho S.M."/>
            <person name="Song J.Y."/>
            <person name="Park Y.-I."/>
        </authorList>
    </citation>
    <scope>NUCLEOTIDE SEQUENCE [LARGE SCALE GENOMIC DNA]</scope>
    <source>
        <strain evidence="7 8">Z-M001</strain>
    </source>
</reference>
<dbReference type="GO" id="GO:0005524">
    <property type="term" value="F:ATP binding"/>
    <property type="evidence" value="ECO:0007669"/>
    <property type="project" value="UniProtKB-KW"/>
</dbReference>
<feature type="compositionally biased region" description="Polar residues" evidence="5">
    <location>
        <begin position="267"/>
        <end position="279"/>
    </location>
</feature>
<evidence type="ECO:0000256" key="2">
    <source>
        <dbReference type="ARBA" id="ARBA00022448"/>
    </source>
</evidence>
<dbReference type="InterPro" id="IPR003439">
    <property type="entry name" value="ABC_transporter-like_ATP-bd"/>
</dbReference>
<dbReference type="Pfam" id="PF14524">
    <property type="entry name" value="Wzt_C"/>
    <property type="match status" value="1"/>
</dbReference>
<dbReference type="Proteomes" id="UP000318453">
    <property type="component" value="Chromosome"/>
</dbReference>
<dbReference type="InterPro" id="IPR027417">
    <property type="entry name" value="P-loop_NTPase"/>
</dbReference>
<feature type="region of interest" description="Disordered" evidence="5">
    <location>
        <begin position="261"/>
        <end position="286"/>
    </location>
</feature>
<dbReference type="OrthoDB" id="9778870at2"/>
<keyword evidence="4 7" id="KW-0067">ATP-binding</keyword>
<evidence type="ECO:0000259" key="6">
    <source>
        <dbReference type="PROSITE" id="PS50893"/>
    </source>
</evidence>
<evidence type="ECO:0000313" key="7">
    <source>
        <dbReference type="EMBL" id="QDZ38665.1"/>
    </source>
</evidence>
<dbReference type="Pfam" id="PF00005">
    <property type="entry name" value="ABC_tran"/>
    <property type="match status" value="1"/>
</dbReference>
<dbReference type="KEGG" id="enn:FRE64_01125"/>